<gene>
    <name evidence="2" type="ORF">BU24DRAFT_409464</name>
</gene>
<dbReference type="GeneID" id="54283317"/>
<proteinExistence type="predicted"/>
<evidence type="ECO:0000313" key="2">
    <source>
        <dbReference type="EMBL" id="KAF2016353.1"/>
    </source>
</evidence>
<protein>
    <recommendedName>
        <fullName evidence="4">Ecp2 effector protein domain-containing protein</fullName>
    </recommendedName>
</protein>
<dbReference type="RefSeq" id="XP_033384692.1">
    <property type="nucleotide sequence ID" value="XM_033525920.1"/>
</dbReference>
<dbReference type="AlphaFoldDB" id="A0A6A5XTR9"/>
<feature type="signal peptide" evidence="1">
    <location>
        <begin position="1"/>
        <end position="19"/>
    </location>
</feature>
<accession>A0A6A5XTR9</accession>
<organism evidence="2 3">
    <name type="scientific">Aaosphaeria arxii CBS 175.79</name>
    <dbReference type="NCBI Taxonomy" id="1450172"/>
    <lineage>
        <taxon>Eukaryota</taxon>
        <taxon>Fungi</taxon>
        <taxon>Dikarya</taxon>
        <taxon>Ascomycota</taxon>
        <taxon>Pezizomycotina</taxon>
        <taxon>Dothideomycetes</taxon>
        <taxon>Pleosporomycetidae</taxon>
        <taxon>Pleosporales</taxon>
        <taxon>Pleosporales incertae sedis</taxon>
        <taxon>Aaosphaeria</taxon>
    </lineage>
</organism>
<evidence type="ECO:0000256" key="1">
    <source>
        <dbReference type="SAM" id="SignalP"/>
    </source>
</evidence>
<dbReference type="EMBL" id="ML978069">
    <property type="protein sequence ID" value="KAF2016353.1"/>
    <property type="molecule type" value="Genomic_DNA"/>
</dbReference>
<dbReference type="Proteomes" id="UP000799778">
    <property type="component" value="Unassembled WGS sequence"/>
</dbReference>
<reference evidence="2" key="1">
    <citation type="journal article" date="2020" name="Stud. Mycol.">
        <title>101 Dothideomycetes genomes: a test case for predicting lifestyles and emergence of pathogens.</title>
        <authorList>
            <person name="Haridas S."/>
            <person name="Albert R."/>
            <person name="Binder M."/>
            <person name="Bloem J."/>
            <person name="Labutti K."/>
            <person name="Salamov A."/>
            <person name="Andreopoulos B."/>
            <person name="Baker S."/>
            <person name="Barry K."/>
            <person name="Bills G."/>
            <person name="Bluhm B."/>
            <person name="Cannon C."/>
            <person name="Castanera R."/>
            <person name="Culley D."/>
            <person name="Daum C."/>
            <person name="Ezra D."/>
            <person name="Gonzalez J."/>
            <person name="Henrissat B."/>
            <person name="Kuo A."/>
            <person name="Liang C."/>
            <person name="Lipzen A."/>
            <person name="Lutzoni F."/>
            <person name="Magnuson J."/>
            <person name="Mondo S."/>
            <person name="Nolan M."/>
            <person name="Ohm R."/>
            <person name="Pangilinan J."/>
            <person name="Park H.-J."/>
            <person name="Ramirez L."/>
            <person name="Alfaro M."/>
            <person name="Sun H."/>
            <person name="Tritt A."/>
            <person name="Yoshinaga Y."/>
            <person name="Zwiers L.-H."/>
            <person name="Turgeon B."/>
            <person name="Goodwin S."/>
            <person name="Spatafora J."/>
            <person name="Crous P."/>
            <person name="Grigoriev I."/>
        </authorList>
    </citation>
    <scope>NUCLEOTIDE SEQUENCE</scope>
    <source>
        <strain evidence="2">CBS 175.79</strain>
    </source>
</reference>
<name>A0A6A5XTR9_9PLEO</name>
<evidence type="ECO:0008006" key="4">
    <source>
        <dbReference type="Google" id="ProtNLM"/>
    </source>
</evidence>
<feature type="chain" id="PRO_5025446580" description="Ecp2 effector protein domain-containing protein" evidence="1">
    <location>
        <begin position="20"/>
        <end position="218"/>
    </location>
</feature>
<sequence length="218" mass="24100">MIGLVAISVVCFLATFSRAGSVTQDDFTGVGRIHVLKSDDWKTANPSQIIGCLDDLGRFVSGEKKEDCGVFAHINTYPSTLSSSKGNCSFTNSKAEKNLDSYYGRRDSAWSCAPGNVAKPMDALYTLDGFEYPFLCFGDIACFYDSKEAPQKGENTSLWQFRWGSMQRGVPEGHIQLQLMWEKIGDLTKKANTEKAPSRLMGFSNVLQTLFRGPEMDA</sequence>
<keyword evidence="1" id="KW-0732">Signal</keyword>
<dbReference type="OrthoDB" id="3775566at2759"/>
<evidence type="ECO:0000313" key="3">
    <source>
        <dbReference type="Proteomes" id="UP000799778"/>
    </source>
</evidence>
<keyword evidence="3" id="KW-1185">Reference proteome</keyword>